<comment type="caution">
    <text evidence="1">The sequence shown here is derived from an EMBL/GenBank/DDBJ whole genome shotgun (WGS) entry which is preliminary data.</text>
</comment>
<gene>
    <name evidence="1" type="ORF">HYC85_017926</name>
</gene>
<proteinExistence type="predicted"/>
<reference evidence="2" key="1">
    <citation type="journal article" date="2020" name="Nat. Commun.">
        <title>Genome assembly of wild tea tree DASZ reveals pedigree and selection history of tea varieties.</title>
        <authorList>
            <person name="Zhang W."/>
            <person name="Zhang Y."/>
            <person name="Qiu H."/>
            <person name="Guo Y."/>
            <person name="Wan H."/>
            <person name="Zhang X."/>
            <person name="Scossa F."/>
            <person name="Alseekh S."/>
            <person name="Zhang Q."/>
            <person name="Wang P."/>
            <person name="Xu L."/>
            <person name="Schmidt M.H."/>
            <person name="Jia X."/>
            <person name="Li D."/>
            <person name="Zhu A."/>
            <person name="Guo F."/>
            <person name="Chen W."/>
            <person name="Ni D."/>
            <person name="Usadel B."/>
            <person name="Fernie A.R."/>
            <person name="Wen W."/>
        </authorList>
    </citation>
    <scope>NUCLEOTIDE SEQUENCE [LARGE SCALE GENOMIC DNA]</scope>
    <source>
        <strain evidence="2">cv. G240</strain>
    </source>
</reference>
<evidence type="ECO:0000313" key="1">
    <source>
        <dbReference type="EMBL" id="KAF5943849.1"/>
    </source>
</evidence>
<dbReference type="PANTHER" id="PTHR48049:SF167">
    <property type="entry name" value="GLYCOSYLTRANSFERASE"/>
    <property type="match status" value="1"/>
</dbReference>
<dbReference type="Gene3D" id="3.40.50.2000">
    <property type="entry name" value="Glycogen Phosphorylase B"/>
    <property type="match status" value="1"/>
</dbReference>
<sequence>MGHLTPYLHISNRLAQRGHRIYFFMPTNTKPKLEQFNLHPYLITFIPVTVPHVHGLPHGAETTTDISYPLHPLLMTAMDLTQPSIEASLTALKPHFIFFDLAHWVPAMARRLGIKSIVYSVVSPAVVSYVFSPSRKLYDKYELTEVDLVQPPIGFPPSSIKLSSHEARGIADQALKQFGGISFMAKIFISQSDCDAIGFKVCEEIEGRFCDYIEKQLGKPVILAGPVVPAPSNLTLEERWKKWLGVCTWEGAVSRTCSGSGAHRYALFRRLKTASRSGEDRAGVARRVSSRAGPEFVGA</sequence>
<dbReference type="Proteomes" id="UP000593564">
    <property type="component" value="Unassembled WGS sequence"/>
</dbReference>
<dbReference type="EMBL" id="JACBKZ010000008">
    <property type="protein sequence ID" value="KAF5943849.1"/>
    <property type="molecule type" value="Genomic_DNA"/>
</dbReference>
<dbReference type="SUPFAM" id="SSF53756">
    <property type="entry name" value="UDP-Glycosyltransferase/glycogen phosphorylase"/>
    <property type="match status" value="1"/>
</dbReference>
<evidence type="ECO:0000313" key="2">
    <source>
        <dbReference type="Proteomes" id="UP000593564"/>
    </source>
</evidence>
<dbReference type="GO" id="GO:0035251">
    <property type="term" value="F:UDP-glucosyltransferase activity"/>
    <property type="evidence" value="ECO:0007669"/>
    <property type="project" value="InterPro"/>
</dbReference>
<dbReference type="AlphaFoldDB" id="A0A7J7GST4"/>
<protein>
    <submittedName>
        <fullName evidence="1">Uncharacterized protein</fullName>
    </submittedName>
</protein>
<dbReference type="InterPro" id="IPR050481">
    <property type="entry name" value="UDP-glycosyltransf_plant"/>
</dbReference>
<keyword evidence="2" id="KW-1185">Reference proteome</keyword>
<dbReference type="PANTHER" id="PTHR48049">
    <property type="entry name" value="GLYCOSYLTRANSFERASE"/>
    <property type="match status" value="1"/>
</dbReference>
<dbReference type="FunFam" id="3.40.50.2000:FF:000087">
    <property type="entry name" value="Glycosyltransferase"/>
    <property type="match status" value="1"/>
</dbReference>
<organism evidence="1 2">
    <name type="scientific">Camellia sinensis</name>
    <name type="common">Tea plant</name>
    <name type="synonym">Thea sinensis</name>
    <dbReference type="NCBI Taxonomy" id="4442"/>
    <lineage>
        <taxon>Eukaryota</taxon>
        <taxon>Viridiplantae</taxon>
        <taxon>Streptophyta</taxon>
        <taxon>Embryophyta</taxon>
        <taxon>Tracheophyta</taxon>
        <taxon>Spermatophyta</taxon>
        <taxon>Magnoliopsida</taxon>
        <taxon>eudicotyledons</taxon>
        <taxon>Gunneridae</taxon>
        <taxon>Pentapetalae</taxon>
        <taxon>asterids</taxon>
        <taxon>Ericales</taxon>
        <taxon>Theaceae</taxon>
        <taxon>Camellia</taxon>
    </lineage>
</organism>
<accession>A0A7J7GST4</accession>
<reference evidence="1 2" key="2">
    <citation type="submission" date="2020-07" db="EMBL/GenBank/DDBJ databases">
        <title>Genome assembly of wild tea tree DASZ reveals pedigree and selection history of tea varieties.</title>
        <authorList>
            <person name="Zhang W."/>
        </authorList>
    </citation>
    <scope>NUCLEOTIDE SEQUENCE [LARGE SCALE GENOMIC DNA]</scope>
    <source>
        <strain evidence="2">cv. G240</strain>
        <tissue evidence="1">Leaf</tissue>
    </source>
</reference>
<name>A0A7J7GST4_CAMSI</name>